<keyword evidence="1" id="KW-0812">Transmembrane</keyword>
<feature type="transmembrane region" description="Helical" evidence="1">
    <location>
        <begin position="30"/>
        <end position="51"/>
    </location>
</feature>
<evidence type="ECO:0000313" key="3">
    <source>
        <dbReference type="Proteomes" id="UP000178372"/>
    </source>
</evidence>
<keyword evidence="1" id="KW-0472">Membrane</keyword>
<reference evidence="2 3" key="1">
    <citation type="journal article" date="2016" name="Nat. Commun.">
        <title>Thousands of microbial genomes shed light on interconnected biogeochemical processes in an aquifer system.</title>
        <authorList>
            <person name="Anantharaman K."/>
            <person name="Brown C.T."/>
            <person name="Hug L.A."/>
            <person name="Sharon I."/>
            <person name="Castelle C.J."/>
            <person name="Probst A.J."/>
            <person name="Thomas B.C."/>
            <person name="Singh A."/>
            <person name="Wilkins M.J."/>
            <person name="Karaoz U."/>
            <person name="Brodie E.L."/>
            <person name="Williams K.H."/>
            <person name="Hubbard S.S."/>
            <person name="Banfield J.F."/>
        </authorList>
    </citation>
    <scope>NUCLEOTIDE SEQUENCE [LARGE SCALE GENOMIC DNA]</scope>
</reference>
<name>A0A1F7GEQ0_9BACT</name>
<dbReference type="EMBL" id="MFZF01000001">
    <property type="protein sequence ID" value="OGK17388.1"/>
    <property type="molecule type" value="Genomic_DNA"/>
</dbReference>
<evidence type="ECO:0000313" key="2">
    <source>
        <dbReference type="EMBL" id="OGK17388.1"/>
    </source>
</evidence>
<sequence>MVEQIPIHPSIQNIKDEQNTSFPFHIHKKLGISFLVGLFFFAFGVGAYYIGRQSVQTPIIPLVTPTSSTISLTPTNNQFPNTSPTTMVTDFVVPPQIDYSCLSDTDCVIKDAHNCCGYYPKCMNVKSIPNPDYVKKQCERMKVDSVCGYPTIDGCKCINNYCVASKPLPTEKITIKTESSCTVDSDCLIKQASYCCGEKKEYYNWCFNKNENPLEVSCANNGSCPNTVGSATSCKCERGKCTAVF</sequence>
<comment type="caution">
    <text evidence="2">The sequence shown here is derived from an EMBL/GenBank/DDBJ whole genome shotgun (WGS) entry which is preliminary data.</text>
</comment>
<gene>
    <name evidence="2" type="ORF">A2690_00135</name>
</gene>
<keyword evidence="1" id="KW-1133">Transmembrane helix</keyword>
<organism evidence="2 3">
    <name type="scientific">Candidatus Roizmanbacteria bacterium RIFCSPHIGHO2_01_FULL_39_12b</name>
    <dbReference type="NCBI Taxonomy" id="1802030"/>
    <lineage>
        <taxon>Bacteria</taxon>
        <taxon>Candidatus Roizmaniibacteriota</taxon>
    </lineage>
</organism>
<dbReference type="Proteomes" id="UP000178372">
    <property type="component" value="Unassembled WGS sequence"/>
</dbReference>
<accession>A0A1F7GEQ0</accession>
<evidence type="ECO:0000256" key="1">
    <source>
        <dbReference type="SAM" id="Phobius"/>
    </source>
</evidence>
<dbReference type="AlphaFoldDB" id="A0A1F7GEQ0"/>
<proteinExistence type="predicted"/>
<protein>
    <submittedName>
        <fullName evidence="2">Uncharacterized protein</fullName>
    </submittedName>
</protein>